<keyword evidence="3" id="KW-0175">Coiled coil</keyword>
<name>A0ABW5RLZ1_9BACI</name>
<evidence type="ECO:0000256" key="3">
    <source>
        <dbReference type="SAM" id="Coils"/>
    </source>
</evidence>
<dbReference type="InterPro" id="IPR004089">
    <property type="entry name" value="MCPsignal_dom"/>
</dbReference>
<keyword evidence="1 2" id="KW-0807">Transducer</keyword>
<organism evidence="5 6">
    <name type="scientific">Bacillus seohaeanensis</name>
    <dbReference type="NCBI Taxonomy" id="284580"/>
    <lineage>
        <taxon>Bacteria</taxon>
        <taxon>Bacillati</taxon>
        <taxon>Bacillota</taxon>
        <taxon>Bacilli</taxon>
        <taxon>Bacillales</taxon>
        <taxon>Bacillaceae</taxon>
        <taxon>Bacillus</taxon>
    </lineage>
</organism>
<evidence type="ECO:0000313" key="5">
    <source>
        <dbReference type="EMBL" id="MFD2679673.1"/>
    </source>
</evidence>
<dbReference type="Pfam" id="PF00015">
    <property type="entry name" value="MCPsignal"/>
    <property type="match status" value="1"/>
</dbReference>
<sequence length="332" mass="37075">MFTKKRGTSKLQEENVELKSRLRNNLAESQQKEEYINEFVDKFYNELVTTMEQHEMVNDQHEILGGLVRKIKERFDNVNTLSEESYNKSIGLHEKGQLLIESTEEMVTNSVEGRELVSKVEALISRLGEQLAETSKKMNQLNERSQEIEMIVKVIKEIADQTNLLALNASIEAARAGEHGKGFAVVADEVRKLAENTAESTNNISVLTKNIQQDISDSLQSTKMSTGLIEDGMQLSTGTSNKLDDILTIINNVKSEVNTVINTIKEQKDSSSNVMSEISSTKSIFDEANELILKHIGDASIVDEKLEEGIRRIAELNSRGKEARSEAAGAKE</sequence>
<dbReference type="PANTHER" id="PTHR32089">
    <property type="entry name" value="METHYL-ACCEPTING CHEMOTAXIS PROTEIN MCPB"/>
    <property type="match status" value="1"/>
</dbReference>
<dbReference type="Proteomes" id="UP001597506">
    <property type="component" value="Unassembled WGS sequence"/>
</dbReference>
<dbReference type="PROSITE" id="PS50111">
    <property type="entry name" value="CHEMOTAXIS_TRANSDUC_2"/>
    <property type="match status" value="1"/>
</dbReference>
<gene>
    <name evidence="5" type="ORF">ACFSUL_02795</name>
</gene>
<protein>
    <submittedName>
        <fullName evidence="5">Methyl-accepting chemotaxis protein</fullName>
    </submittedName>
</protein>
<accession>A0ABW5RLZ1</accession>
<evidence type="ECO:0000256" key="1">
    <source>
        <dbReference type="ARBA" id="ARBA00023224"/>
    </source>
</evidence>
<comment type="caution">
    <text evidence="5">The sequence shown here is derived from an EMBL/GenBank/DDBJ whole genome shotgun (WGS) entry which is preliminary data.</text>
</comment>
<dbReference type="PANTHER" id="PTHR32089:SF112">
    <property type="entry name" value="LYSOZYME-LIKE PROTEIN-RELATED"/>
    <property type="match status" value="1"/>
</dbReference>
<dbReference type="RefSeq" id="WP_377932492.1">
    <property type="nucleotide sequence ID" value="NZ_JBHUMF010000007.1"/>
</dbReference>
<reference evidence="6" key="1">
    <citation type="journal article" date="2019" name="Int. J. Syst. Evol. Microbiol.">
        <title>The Global Catalogue of Microorganisms (GCM) 10K type strain sequencing project: providing services to taxonomists for standard genome sequencing and annotation.</title>
        <authorList>
            <consortium name="The Broad Institute Genomics Platform"/>
            <consortium name="The Broad Institute Genome Sequencing Center for Infectious Disease"/>
            <person name="Wu L."/>
            <person name="Ma J."/>
        </authorList>
    </citation>
    <scope>NUCLEOTIDE SEQUENCE [LARGE SCALE GENOMIC DNA]</scope>
    <source>
        <strain evidence="6">KCTC 3913</strain>
    </source>
</reference>
<proteinExistence type="predicted"/>
<dbReference type="Gene3D" id="1.10.287.950">
    <property type="entry name" value="Methyl-accepting chemotaxis protein"/>
    <property type="match status" value="1"/>
</dbReference>
<evidence type="ECO:0000256" key="2">
    <source>
        <dbReference type="PROSITE-ProRule" id="PRU00284"/>
    </source>
</evidence>
<evidence type="ECO:0000259" key="4">
    <source>
        <dbReference type="PROSITE" id="PS50111"/>
    </source>
</evidence>
<dbReference type="EMBL" id="JBHUMF010000007">
    <property type="protein sequence ID" value="MFD2679673.1"/>
    <property type="molecule type" value="Genomic_DNA"/>
</dbReference>
<dbReference type="SUPFAM" id="SSF58104">
    <property type="entry name" value="Methyl-accepting chemotaxis protein (MCP) signaling domain"/>
    <property type="match status" value="1"/>
</dbReference>
<feature type="coiled-coil region" evidence="3">
    <location>
        <begin position="124"/>
        <end position="151"/>
    </location>
</feature>
<keyword evidence="6" id="KW-1185">Reference proteome</keyword>
<dbReference type="SMART" id="SM00283">
    <property type="entry name" value="MA"/>
    <property type="match status" value="1"/>
</dbReference>
<feature type="domain" description="Methyl-accepting transducer" evidence="4">
    <location>
        <begin position="101"/>
        <end position="282"/>
    </location>
</feature>
<evidence type="ECO:0000313" key="6">
    <source>
        <dbReference type="Proteomes" id="UP001597506"/>
    </source>
</evidence>